<evidence type="ECO:0000256" key="2">
    <source>
        <dbReference type="ARBA" id="ARBA00062827"/>
    </source>
</evidence>
<dbReference type="PANTHER" id="PTHR10381:SF55">
    <property type="entry name" value="ATP-DEPENDENT CLP PROTEASE PROTEOLYTIC SUBUNIT-RELATED PROTEIN 1, CHLOROPLASTIC"/>
    <property type="match status" value="1"/>
</dbReference>
<evidence type="ECO:0000313" key="6">
    <source>
        <dbReference type="Proteomes" id="UP001161247"/>
    </source>
</evidence>
<dbReference type="PANTHER" id="PTHR10381">
    <property type="entry name" value="ATP-DEPENDENT CLP PROTEASE PROTEOLYTIC SUBUNIT"/>
    <property type="match status" value="1"/>
</dbReference>
<keyword evidence="4" id="KW-0472">Membrane</keyword>
<dbReference type="Pfam" id="PF00574">
    <property type="entry name" value="CLP_protease"/>
    <property type="match status" value="1"/>
</dbReference>
<keyword evidence="4" id="KW-0812">Transmembrane</keyword>
<comment type="similarity">
    <text evidence="1 3">Belongs to the peptidase S14 family.</text>
</comment>
<sequence>MACCSSVILSPPSAAATVIERNGNLGSSSLALHKSSFLQDPKLMLAASSPILKRKPSFNTLIRCCYNPPQARNLDHIPKQFREENLKDGLMDNYKNTPQYLYGLTPSQMDMFMTEDNPVRRQAEKVTEESISSSCNYLNNGGMYSMSGMGDRGPSKYSMSVSMYRGGGRGFGRPRTAPPDLPSLLLDARIVYLGMPIVPAVTELLVAQFMWLDYDNASKPIYLYINSSGTQNEKMETVGCETEAYAIADTMAYCKSDVYTVNCGMAYGQAAMLLALGTKGYRAVQPNCSTKLYLPKVSRSSGAVIDMWIKAKELDANTEYYIELLAKGIGKPKEEIEKDIQRPKYFRAQEAIDYGIADKIIDSRDNAFDKRNYDEMLAQSQAMRRAAGAGPQAAASSGLRIGKRKSFEEESSHFGKCANILGLIICLLIFGGFIKDFGTARFFYRKRLRKGYRHYTITIPNIGWTMEVMRELDEGYSLLEATVIADEEKFKQLELMTERHKILSCLRMTVEMFTSDSFKDAMNSIEEEDSACDKVDFASATGLEMVKLLIFCSSSV</sequence>
<dbReference type="InterPro" id="IPR023562">
    <property type="entry name" value="ClpP/TepA"/>
</dbReference>
<keyword evidence="4" id="KW-1133">Transmembrane helix</keyword>
<dbReference type="FunFam" id="3.90.226.10:FF:000020">
    <property type="entry name" value="ATP-dependent Clp protease proteolytic subunit"/>
    <property type="match status" value="1"/>
</dbReference>
<evidence type="ECO:0000313" key="5">
    <source>
        <dbReference type="EMBL" id="CAI9104284.1"/>
    </source>
</evidence>
<dbReference type="InterPro" id="IPR029045">
    <property type="entry name" value="ClpP/crotonase-like_dom_sf"/>
</dbReference>
<dbReference type="EMBL" id="OX459121">
    <property type="protein sequence ID" value="CAI9104284.1"/>
    <property type="molecule type" value="Genomic_DNA"/>
</dbReference>
<evidence type="ECO:0000256" key="1">
    <source>
        <dbReference type="ARBA" id="ARBA00007039"/>
    </source>
</evidence>
<dbReference type="GO" id="GO:0051117">
    <property type="term" value="F:ATPase binding"/>
    <property type="evidence" value="ECO:0007669"/>
    <property type="project" value="TreeGrafter"/>
</dbReference>
<feature type="transmembrane region" description="Helical" evidence="4">
    <location>
        <begin position="420"/>
        <end position="444"/>
    </location>
</feature>
<accession>A0AAV1D8W0</accession>
<comment type="subunit">
    <text evidence="2">Component of the chloroplastic Clp protease core complex which consist of at least 16 proteins: CLPP4 (3 copies), CLPP5 (3 copies), CLPR4 (2 copies), ClpP1 (1 copy), CLPP6 (1 copy), CLPR2 (1 copy), CLPT1 (1 copy), CLPT2 (1 copy) and 3 copies of CLPP3 and/or CLPR1 and/or CLPR3. The core complex is organized in two heptameric rings, one containing CLPP3,4,5,6 in a 1:2:3:1 ratio and the other CLPP1 and CLPR1,2,3,4 in a 3:1:1:1:1 ratio.</text>
</comment>
<dbReference type="GO" id="GO:0009368">
    <property type="term" value="C:endopeptidase Clp complex"/>
    <property type="evidence" value="ECO:0007669"/>
    <property type="project" value="TreeGrafter"/>
</dbReference>
<dbReference type="InterPro" id="IPR001907">
    <property type="entry name" value="ClpP"/>
</dbReference>
<proteinExistence type="inferred from homology"/>
<dbReference type="SUPFAM" id="SSF52096">
    <property type="entry name" value="ClpP/crotonase"/>
    <property type="match status" value="1"/>
</dbReference>
<dbReference type="GO" id="GO:0006515">
    <property type="term" value="P:protein quality control for misfolded or incompletely synthesized proteins"/>
    <property type="evidence" value="ECO:0007669"/>
    <property type="project" value="TreeGrafter"/>
</dbReference>
<organism evidence="5 6">
    <name type="scientific">Oldenlandia corymbosa var. corymbosa</name>
    <dbReference type="NCBI Taxonomy" id="529605"/>
    <lineage>
        <taxon>Eukaryota</taxon>
        <taxon>Viridiplantae</taxon>
        <taxon>Streptophyta</taxon>
        <taxon>Embryophyta</taxon>
        <taxon>Tracheophyta</taxon>
        <taxon>Spermatophyta</taxon>
        <taxon>Magnoliopsida</taxon>
        <taxon>eudicotyledons</taxon>
        <taxon>Gunneridae</taxon>
        <taxon>Pentapetalae</taxon>
        <taxon>asterids</taxon>
        <taxon>lamiids</taxon>
        <taxon>Gentianales</taxon>
        <taxon>Rubiaceae</taxon>
        <taxon>Rubioideae</taxon>
        <taxon>Spermacoceae</taxon>
        <taxon>Hedyotis-Oldenlandia complex</taxon>
        <taxon>Oldenlandia</taxon>
    </lineage>
</organism>
<evidence type="ECO:0000256" key="4">
    <source>
        <dbReference type="SAM" id="Phobius"/>
    </source>
</evidence>
<dbReference type="PRINTS" id="PR00127">
    <property type="entry name" value="CLPPROTEASEP"/>
</dbReference>
<dbReference type="GO" id="GO:0004252">
    <property type="term" value="F:serine-type endopeptidase activity"/>
    <property type="evidence" value="ECO:0007669"/>
    <property type="project" value="InterPro"/>
</dbReference>
<dbReference type="GO" id="GO:0009532">
    <property type="term" value="C:plastid stroma"/>
    <property type="evidence" value="ECO:0007669"/>
    <property type="project" value="UniProtKB-ARBA"/>
</dbReference>
<name>A0AAV1D8W0_OLDCO</name>
<evidence type="ECO:0000256" key="3">
    <source>
        <dbReference type="RuleBase" id="RU003567"/>
    </source>
</evidence>
<dbReference type="Proteomes" id="UP001161247">
    <property type="component" value="Chromosome 4"/>
</dbReference>
<keyword evidence="6" id="KW-1185">Reference proteome</keyword>
<dbReference type="GO" id="GO:0004176">
    <property type="term" value="F:ATP-dependent peptidase activity"/>
    <property type="evidence" value="ECO:0007669"/>
    <property type="project" value="InterPro"/>
</dbReference>
<reference evidence="5" key="1">
    <citation type="submission" date="2023-03" db="EMBL/GenBank/DDBJ databases">
        <authorList>
            <person name="Julca I."/>
        </authorList>
    </citation>
    <scope>NUCLEOTIDE SEQUENCE</scope>
</reference>
<dbReference type="Gene3D" id="3.90.226.10">
    <property type="entry name" value="2-enoyl-CoA Hydratase, Chain A, domain 1"/>
    <property type="match status" value="1"/>
</dbReference>
<dbReference type="CDD" id="cd07017">
    <property type="entry name" value="S14_ClpP_2"/>
    <property type="match status" value="1"/>
</dbReference>
<gene>
    <name evidence="5" type="ORF">OLC1_LOCUS13241</name>
</gene>
<dbReference type="AlphaFoldDB" id="A0AAV1D8W0"/>
<protein>
    <recommendedName>
        <fullName evidence="3">ATP-dependent Clp protease proteolytic subunit</fullName>
    </recommendedName>
</protein>